<proteinExistence type="inferred from homology"/>
<dbReference type="RefSeq" id="WP_010008836.1">
    <property type="nucleotide sequence ID" value="NZ_JAGYGP010000001.1"/>
</dbReference>
<dbReference type="GO" id="GO:0000917">
    <property type="term" value="P:division septum assembly"/>
    <property type="evidence" value="ECO:0007669"/>
    <property type="project" value="UniProtKB-KW"/>
</dbReference>
<feature type="coiled-coil region" evidence="6">
    <location>
        <begin position="357"/>
        <end position="401"/>
    </location>
</feature>
<evidence type="ECO:0000256" key="3">
    <source>
        <dbReference type="ARBA" id="ARBA00023054"/>
    </source>
</evidence>
<keyword evidence="4 6" id="KW-0472">Membrane</keyword>
<dbReference type="Pfam" id="PF06160">
    <property type="entry name" value="EzrA"/>
    <property type="match status" value="1"/>
</dbReference>
<keyword evidence="3 6" id="KW-0175">Coiled coil</keyword>
<keyword evidence="8" id="KW-1185">Reference proteome</keyword>
<feature type="topological domain" description="Cytoplasmic" evidence="6">
    <location>
        <begin position="24"/>
        <end position="570"/>
    </location>
</feature>
<evidence type="ECO:0000313" key="8">
    <source>
        <dbReference type="Proteomes" id="UP000295681"/>
    </source>
</evidence>
<keyword evidence="5 6" id="KW-0717">Septation</keyword>
<dbReference type="GO" id="GO:0005940">
    <property type="term" value="C:septin ring"/>
    <property type="evidence" value="ECO:0007669"/>
    <property type="project" value="InterPro"/>
</dbReference>
<keyword evidence="1 6" id="KW-0812">Transmembrane</keyword>
<dbReference type="GO" id="GO:0005886">
    <property type="term" value="C:plasma membrane"/>
    <property type="evidence" value="ECO:0007669"/>
    <property type="project" value="UniProtKB-SubCell"/>
</dbReference>
<dbReference type="InterPro" id="IPR010379">
    <property type="entry name" value="EzrA"/>
</dbReference>
<protein>
    <recommendedName>
        <fullName evidence="6">Septation ring formation regulator EzrA</fullName>
    </recommendedName>
</protein>
<reference evidence="7 8" key="1">
    <citation type="journal article" date="2019" name="Appl. Microbiol. Biotechnol.">
        <title>Uncovering carbohydrate metabolism through a genotype-phenotype association study of 56 lactic acid bacteria genomes.</title>
        <authorList>
            <person name="Buron-Moles G."/>
            <person name="Chailyan A."/>
            <person name="Dolejs I."/>
            <person name="Forster J."/>
            <person name="Miks M.H."/>
        </authorList>
    </citation>
    <scope>NUCLEOTIDE SEQUENCE [LARGE SCALE GENOMIC DNA]</scope>
    <source>
        <strain evidence="7 8">ATCC 700006</strain>
    </source>
</reference>
<organism evidence="7 8">
    <name type="scientific">Leuconostoc fallax</name>
    <dbReference type="NCBI Taxonomy" id="1251"/>
    <lineage>
        <taxon>Bacteria</taxon>
        <taxon>Bacillati</taxon>
        <taxon>Bacillota</taxon>
        <taxon>Bacilli</taxon>
        <taxon>Lactobacillales</taxon>
        <taxon>Lactobacillaceae</taxon>
        <taxon>Leuconostoc</taxon>
    </lineage>
</organism>
<dbReference type="Proteomes" id="UP000295681">
    <property type="component" value="Unassembled WGS sequence"/>
</dbReference>
<dbReference type="EMBL" id="PUFI01000005">
    <property type="protein sequence ID" value="TDG69587.1"/>
    <property type="molecule type" value="Genomic_DNA"/>
</dbReference>
<dbReference type="NCBIfam" id="NF003409">
    <property type="entry name" value="PRK04778.1-3"/>
    <property type="match status" value="1"/>
</dbReference>
<gene>
    <name evidence="6" type="primary">ezrA</name>
    <name evidence="7" type="ORF">C5L23_001049</name>
</gene>
<evidence type="ECO:0000256" key="1">
    <source>
        <dbReference type="ARBA" id="ARBA00022692"/>
    </source>
</evidence>
<comment type="function">
    <text evidence="6">Negative regulator of FtsZ ring formation; modulates the frequency and position of FtsZ ring formation. Inhibits FtsZ ring formation at polar sites. Interacts either with FtsZ or with one of its binding partners to promote depolymerization.</text>
</comment>
<sequence>MELVILFIVLAIVAIAYITIFVLQRVTVQKVNELKEKKEQLKSLKVRDELMAGRKLSLTGESLKQYQSLENQYNDVQNNKFLKIDQQANLVLFETRGINFLKTRQELARLQTMVTDTEASIKEVRAGLNELKRLDEAHREAVNDLKKKYDDLRKRLLAENFKFGPANPALNKFLDQLEKDYDEFTRLTDDGDHAAASDIYEQLGMETTQMEKMMRDTPTLFDKLNVKYVDQLNELSRGHAELLEQGYVFPNDSVDAELGAIDAQRQQVLSLLADLKLKEVSEQNGYIERRIEALYDVMDNEIAAHRQVLVNADKLSSYLLRLREQNKVLSTQLDVLGQVFQFNHKEFEMRRTFLEKINELENQVNHTDDLLEEKEISYSEVRAQQENILEQFEEIEKQQRDIWDKISGLEKARRSASQFGGNYQQDIEEIKHRVERLNLPGLPAPYLEYFFAVSNELERLAKALGANLIDMDDVQRQLNIVSSDIDTLKEKTDTLVDQASLSEQLLQYANRYRTQSERVAAASEQARMFYERDYNYQKAMDILGDALNSVEPGVYEKIIDAYMKRKKASS</sequence>
<keyword evidence="6" id="KW-0131">Cell cycle</keyword>
<evidence type="ECO:0000256" key="5">
    <source>
        <dbReference type="ARBA" id="ARBA00023210"/>
    </source>
</evidence>
<feature type="coiled-coil region" evidence="6">
    <location>
        <begin position="128"/>
        <end position="155"/>
    </location>
</feature>
<dbReference type="STRING" id="907931.GCA_000165675_00326"/>
<name>A0A4R5NBH5_9LACO</name>
<feature type="topological domain" description="Extracellular" evidence="6">
    <location>
        <begin position="1"/>
        <end position="4"/>
    </location>
</feature>
<keyword evidence="6" id="KW-1003">Cell membrane</keyword>
<dbReference type="HAMAP" id="MF_00728">
    <property type="entry name" value="EzrA"/>
    <property type="match status" value="1"/>
</dbReference>
<evidence type="ECO:0000256" key="2">
    <source>
        <dbReference type="ARBA" id="ARBA00022989"/>
    </source>
</evidence>
<evidence type="ECO:0000256" key="6">
    <source>
        <dbReference type="HAMAP-Rule" id="MF_00728"/>
    </source>
</evidence>
<keyword evidence="2 6" id="KW-1133">Transmembrane helix</keyword>
<keyword evidence="6" id="KW-0132">Cell division</keyword>
<accession>A0A4R5NBH5</accession>
<evidence type="ECO:0000256" key="4">
    <source>
        <dbReference type="ARBA" id="ARBA00023136"/>
    </source>
</evidence>
<comment type="similarity">
    <text evidence="6">Belongs to the EzrA family.</text>
</comment>
<evidence type="ECO:0000313" key="7">
    <source>
        <dbReference type="EMBL" id="TDG69587.1"/>
    </source>
</evidence>
<dbReference type="GO" id="GO:0000921">
    <property type="term" value="P:septin ring assembly"/>
    <property type="evidence" value="ECO:0007669"/>
    <property type="project" value="InterPro"/>
</dbReference>
<comment type="subcellular location">
    <subcellularLocation>
        <location evidence="6">Cell membrane</location>
        <topology evidence="6">Single-pass membrane protein</topology>
    </subcellularLocation>
    <text evidence="6">Colocalized with FtsZ to the nascent septal site.</text>
</comment>
<dbReference type="AlphaFoldDB" id="A0A4R5NBH5"/>
<comment type="caution">
    <text evidence="7">The sequence shown here is derived from an EMBL/GenBank/DDBJ whole genome shotgun (WGS) entry which is preliminary data.</text>
</comment>